<dbReference type="Gene3D" id="3.90.1200.10">
    <property type="match status" value="1"/>
</dbReference>
<evidence type="ECO:0000313" key="3">
    <source>
        <dbReference type="Proteomes" id="UP000594454"/>
    </source>
</evidence>
<reference evidence="2 3" key="1">
    <citation type="submission" date="2020-11" db="EMBL/GenBank/DDBJ databases">
        <authorList>
            <person name="Wallbank WR R."/>
            <person name="Pardo Diaz C."/>
            <person name="Kozak K."/>
            <person name="Martin S."/>
            <person name="Jiggins C."/>
            <person name="Moest M."/>
            <person name="Warren A I."/>
            <person name="Generalovic N T."/>
            <person name="Byers J.R.P. K."/>
            <person name="Montejo-Kovacevich G."/>
            <person name="Yen C E."/>
        </authorList>
    </citation>
    <scope>NUCLEOTIDE SEQUENCE [LARGE SCALE GENOMIC DNA]</scope>
</reference>
<dbReference type="SUPFAM" id="SSF56112">
    <property type="entry name" value="Protein kinase-like (PK-like)"/>
    <property type="match status" value="1"/>
</dbReference>
<dbReference type="EMBL" id="LR899013">
    <property type="protein sequence ID" value="CAD7091523.1"/>
    <property type="molecule type" value="Genomic_DNA"/>
</dbReference>
<evidence type="ECO:0000313" key="2">
    <source>
        <dbReference type="EMBL" id="CAD7091523.1"/>
    </source>
</evidence>
<sequence length="412" mass="47515">MAVADANSFCKITEYFDEKFFEEALSKGLGCRNLRIIRLKFSMGAEGGDYFSSWLYRVEALYSVEDSTAKKISLICKMCNVGDKVGFEVNSFTKEKRMYVGILPKLHQILRDVKFAPQCFHTVDEPAATFILEDMKASHYSLADRSVGLDENHCRVVLEKLAQFHAASILLIDSNPVIKETRELQGGLFSSLDLKVKRHEKFVRQNLNFLIEHTKTWQGYEEVTEKLIKLDEHKLLNRLTDALQISPDNVVVLNHGDMWTNNFLFKYCKLQQTPVDAVLIDFQNSAFGSPGIDVNYFLASSPRLDVLENKKDYLIEEVYYREFKSTLEKNGCEYIPSLQIIRNEVRKNMVFGFVCCIGFFPILLMNKEESINNSLKSFANPNALKSAISTERYLDMMRFWLKENDQYGLFNN</sequence>
<dbReference type="Proteomes" id="UP000594454">
    <property type="component" value="Chromosome 5"/>
</dbReference>
<feature type="domain" description="CHK kinase-like" evidence="1">
    <location>
        <begin position="130"/>
        <end position="329"/>
    </location>
</feature>
<evidence type="ECO:0000259" key="1">
    <source>
        <dbReference type="SMART" id="SM00587"/>
    </source>
</evidence>
<organism evidence="2 3">
    <name type="scientific">Hermetia illucens</name>
    <name type="common">Black soldier fly</name>
    <dbReference type="NCBI Taxonomy" id="343691"/>
    <lineage>
        <taxon>Eukaryota</taxon>
        <taxon>Metazoa</taxon>
        <taxon>Ecdysozoa</taxon>
        <taxon>Arthropoda</taxon>
        <taxon>Hexapoda</taxon>
        <taxon>Insecta</taxon>
        <taxon>Pterygota</taxon>
        <taxon>Neoptera</taxon>
        <taxon>Endopterygota</taxon>
        <taxon>Diptera</taxon>
        <taxon>Brachycera</taxon>
        <taxon>Stratiomyomorpha</taxon>
        <taxon>Stratiomyidae</taxon>
        <taxon>Hermetiinae</taxon>
        <taxon>Hermetia</taxon>
    </lineage>
</organism>
<accession>A0A7R8V2G5</accession>
<dbReference type="Pfam" id="PF02958">
    <property type="entry name" value="EcKL"/>
    <property type="match status" value="1"/>
</dbReference>
<dbReference type="PANTHER" id="PTHR11012:SF56">
    <property type="entry name" value="CHK KINASE-LIKE DOMAIN-CONTAINING PROTEIN-RELATED"/>
    <property type="match status" value="1"/>
</dbReference>
<dbReference type="OrthoDB" id="8250698at2759"/>
<dbReference type="InParanoid" id="A0A7R8V2G5"/>
<keyword evidence="3" id="KW-1185">Reference proteome</keyword>
<dbReference type="InterPro" id="IPR011009">
    <property type="entry name" value="Kinase-like_dom_sf"/>
</dbReference>
<dbReference type="PANTHER" id="PTHR11012">
    <property type="entry name" value="PROTEIN KINASE-LIKE DOMAIN-CONTAINING"/>
    <property type="match status" value="1"/>
</dbReference>
<proteinExistence type="predicted"/>
<protein>
    <recommendedName>
        <fullName evidence="1">CHK kinase-like domain-containing protein</fullName>
    </recommendedName>
</protein>
<dbReference type="InterPro" id="IPR004119">
    <property type="entry name" value="EcKL"/>
</dbReference>
<gene>
    <name evidence="2" type="ORF">HERILL_LOCUS13938</name>
</gene>
<dbReference type="SMART" id="SM00587">
    <property type="entry name" value="CHK"/>
    <property type="match status" value="1"/>
</dbReference>
<name>A0A7R8V2G5_HERIL</name>
<dbReference type="AlphaFoldDB" id="A0A7R8V2G5"/>
<dbReference type="OMA" id="FCKITEY"/>
<dbReference type="InterPro" id="IPR015897">
    <property type="entry name" value="CHK_kinase-like"/>
</dbReference>